<gene>
    <name evidence="2" type="ORF">ACFO3O_17585</name>
</gene>
<evidence type="ECO:0000313" key="2">
    <source>
        <dbReference type="EMBL" id="MFC4635727.1"/>
    </source>
</evidence>
<feature type="signal peptide" evidence="1">
    <location>
        <begin position="1"/>
        <end position="20"/>
    </location>
</feature>
<dbReference type="Pfam" id="PF09411">
    <property type="entry name" value="PagL"/>
    <property type="match status" value="1"/>
</dbReference>
<keyword evidence="1" id="KW-0732">Signal</keyword>
<protein>
    <submittedName>
        <fullName evidence="2">Acyloxyacyl hydrolase</fullName>
    </submittedName>
</protein>
<reference evidence="3" key="1">
    <citation type="journal article" date="2019" name="Int. J. Syst. Evol. Microbiol.">
        <title>The Global Catalogue of Microorganisms (GCM) 10K type strain sequencing project: providing services to taxonomists for standard genome sequencing and annotation.</title>
        <authorList>
            <consortium name="The Broad Institute Genomics Platform"/>
            <consortium name="The Broad Institute Genome Sequencing Center for Infectious Disease"/>
            <person name="Wu L."/>
            <person name="Ma J."/>
        </authorList>
    </citation>
    <scope>NUCLEOTIDE SEQUENCE [LARGE SCALE GENOMIC DNA]</scope>
    <source>
        <strain evidence="3">YJ-61-S</strain>
    </source>
</reference>
<comment type="caution">
    <text evidence="2">The sequence shown here is derived from an EMBL/GenBank/DDBJ whole genome shotgun (WGS) entry which is preliminary data.</text>
</comment>
<dbReference type="Gene3D" id="2.40.160.20">
    <property type="match status" value="1"/>
</dbReference>
<sequence length="365" mass="42080">MHKRVVIVLFLLCTSMVMHAQEPVKKPFDVDINYFYGNIIEHSKDIAHLITAHPRGLILSYSRKTYGLNEWERRYNYPDWGFSFMYQDFGNEFVGENYSLFGHYSFYFLNRKLQFRVAQGIAYNNRPFDIENNKKNNAFGSNLLSATYLLLNYKQQVTPQIHLQGGLTLTHYSNGNVRAPNTSLNTIAANIGVVYTPKNQEIPAYIPLEKISYKEPITFNFALLGGANESDRLGLGQHPFFIASAFVDKRISYKSTLQAGVEVFFSRFLKEQIEFEAIAFPQFGTQGDEDWKRVGVFIGHELRFGRVAFQTQVGYYVYYPYDFEGRVYQRVGLKRYFGDHFFGIVSVKAHGAKAEAVEFGIGYRL</sequence>
<dbReference type="InterPro" id="IPR018550">
    <property type="entry name" value="Lipid-A_deacylase-rel"/>
</dbReference>
<dbReference type="GO" id="GO:0016787">
    <property type="term" value="F:hydrolase activity"/>
    <property type="evidence" value="ECO:0007669"/>
    <property type="project" value="UniProtKB-KW"/>
</dbReference>
<organism evidence="2 3">
    <name type="scientific">Dokdonia ponticola</name>
    <dbReference type="NCBI Taxonomy" id="2041041"/>
    <lineage>
        <taxon>Bacteria</taxon>
        <taxon>Pseudomonadati</taxon>
        <taxon>Bacteroidota</taxon>
        <taxon>Flavobacteriia</taxon>
        <taxon>Flavobacteriales</taxon>
        <taxon>Flavobacteriaceae</taxon>
        <taxon>Dokdonia</taxon>
    </lineage>
</organism>
<keyword evidence="2" id="KW-0378">Hydrolase</keyword>
<proteinExistence type="predicted"/>
<dbReference type="RefSeq" id="WP_379981233.1">
    <property type="nucleotide sequence ID" value="NZ_JBHSFV010000012.1"/>
</dbReference>
<dbReference type="Proteomes" id="UP001596043">
    <property type="component" value="Unassembled WGS sequence"/>
</dbReference>
<name>A0ABV9I0R8_9FLAO</name>
<evidence type="ECO:0000313" key="3">
    <source>
        <dbReference type="Proteomes" id="UP001596043"/>
    </source>
</evidence>
<accession>A0ABV9I0R8</accession>
<feature type="chain" id="PRO_5046831560" evidence="1">
    <location>
        <begin position="21"/>
        <end position="365"/>
    </location>
</feature>
<dbReference type="EMBL" id="JBHSFV010000012">
    <property type="protein sequence ID" value="MFC4635727.1"/>
    <property type="molecule type" value="Genomic_DNA"/>
</dbReference>
<keyword evidence="3" id="KW-1185">Reference proteome</keyword>
<evidence type="ECO:0000256" key="1">
    <source>
        <dbReference type="SAM" id="SignalP"/>
    </source>
</evidence>